<accession>A0A1B6Q2N6</accession>
<dbReference type="Proteomes" id="UP000000768">
    <property type="component" value="Chromosome 3"/>
</dbReference>
<dbReference type="InterPro" id="IPR050425">
    <property type="entry name" value="NAD(P)_dehydrat-like"/>
</dbReference>
<dbReference type="PANTHER" id="PTHR10366:SF470">
    <property type="entry name" value="OS01G0283600 PROTEIN"/>
    <property type="match status" value="1"/>
</dbReference>
<evidence type="ECO:0000313" key="4">
    <source>
        <dbReference type="Proteomes" id="UP000000768"/>
    </source>
</evidence>
<dbReference type="EMBL" id="CM000762">
    <property type="protein sequence ID" value="KXG32196.1"/>
    <property type="molecule type" value="Genomic_DNA"/>
</dbReference>
<proteinExistence type="predicted"/>
<keyword evidence="4" id="KW-1185">Reference proteome</keyword>
<dbReference type="ExpressionAtlas" id="A0A1B6Q2N6">
    <property type="expression patterns" value="baseline and differential"/>
</dbReference>
<dbReference type="OrthoDB" id="655899at2759"/>
<reference evidence="4" key="2">
    <citation type="journal article" date="2018" name="Plant J.">
        <title>The Sorghum bicolor reference genome: improved assembly, gene annotations, a transcriptome atlas, and signatures of genome organization.</title>
        <authorList>
            <person name="McCormick R.F."/>
            <person name="Truong S.K."/>
            <person name="Sreedasyam A."/>
            <person name="Jenkins J."/>
            <person name="Shu S."/>
            <person name="Sims D."/>
            <person name="Kennedy M."/>
            <person name="Amirebrahimi M."/>
            <person name="Weers B.D."/>
            <person name="McKinley B."/>
            <person name="Mattison A."/>
            <person name="Morishige D.T."/>
            <person name="Grimwood J."/>
            <person name="Schmutz J."/>
            <person name="Mullet J.E."/>
        </authorList>
    </citation>
    <scope>NUCLEOTIDE SEQUENCE [LARGE SCALE GENOMIC DNA]</scope>
    <source>
        <strain evidence="4">cv. BTx623</strain>
    </source>
</reference>
<dbReference type="InterPro" id="IPR036291">
    <property type="entry name" value="NAD(P)-bd_dom_sf"/>
</dbReference>
<dbReference type="Pfam" id="PF01370">
    <property type="entry name" value="Epimerase"/>
    <property type="match status" value="1"/>
</dbReference>
<evidence type="ECO:0000313" key="3">
    <source>
        <dbReference type="EMBL" id="KXG32196.1"/>
    </source>
</evidence>
<name>A0A1B6Q2N6_SORBI</name>
<evidence type="ECO:0000259" key="2">
    <source>
        <dbReference type="Pfam" id="PF01370"/>
    </source>
</evidence>
<dbReference type="FunCoup" id="A0A1B6Q2N6">
    <property type="interactions" value="198"/>
</dbReference>
<dbReference type="Gene3D" id="3.40.50.720">
    <property type="entry name" value="NAD(P)-binding Rossmann-like Domain"/>
    <property type="match status" value="1"/>
</dbReference>
<reference evidence="3 4" key="1">
    <citation type="journal article" date="2009" name="Nature">
        <title>The Sorghum bicolor genome and the diversification of grasses.</title>
        <authorList>
            <person name="Paterson A.H."/>
            <person name="Bowers J.E."/>
            <person name="Bruggmann R."/>
            <person name="Dubchak I."/>
            <person name="Grimwood J."/>
            <person name="Gundlach H."/>
            <person name="Haberer G."/>
            <person name="Hellsten U."/>
            <person name="Mitros T."/>
            <person name="Poliakov A."/>
            <person name="Schmutz J."/>
            <person name="Spannagl M."/>
            <person name="Tang H."/>
            <person name="Wang X."/>
            <person name="Wicker T."/>
            <person name="Bharti A.K."/>
            <person name="Chapman J."/>
            <person name="Feltus F.A."/>
            <person name="Gowik U."/>
            <person name="Grigoriev I.V."/>
            <person name="Lyons E."/>
            <person name="Maher C.A."/>
            <person name="Martis M."/>
            <person name="Narechania A."/>
            <person name="Otillar R.P."/>
            <person name="Penning B.W."/>
            <person name="Salamov A.A."/>
            <person name="Wang Y."/>
            <person name="Zhang L."/>
            <person name="Carpita N.C."/>
            <person name="Freeling M."/>
            <person name="Gingle A.R."/>
            <person name="Hash C.T."/>
            <person name="Keller B."/>
            <person name="Klein P."/>
            <person name="Kresovich S."/>
            <person name="McCann M.C."/>
            <person name="Ming R."/>
            <person name="Peterson D.G."/>
            <person name="Mehboob-ur-Rahman"/>
            <person name="Ware D."/>
            <person name="Westhoff P."/>
            <person name="Mayer K.F."/>
            <person name="Messing J."/>
            <person name="Rokhsar D.S."/>
        </authorList>
    </citation>
    <scope>NUCLEOTIDE SEQUENCE [LARGE SCALE GENOMIC DNA]</scope>
    <source>
        <strain evidence="4">cv. BTx623</strain>
    </source>
</reference>
<dbReference type="FunFam" id="3.40.50.720:FF:000219">
    <property type="entry name" value="Cinnamoyl-CoA reductase 1"/>
    <property type="match status" value="1"/>
</dbReference>
<dbReference type="Gramene" id="KXG32196">
    <property type="protein sequence ID" value="KXG32196"/>
    <property type="gene ID" value="SORBI_3003G116800"/>
</dbReference>
<dbReference type="eggNOG" id="KOG1502">
    <property type="taxonomic scope" value="Eukaryota"/>
</dbReference>
<dbReference type="InterPro" id="IPR001509">
    <property type="entry name" value="Epimerase_deHydtase"/>
</dbReference>
<keyword evidence="1" id="KW-0560">Oxidoreductase</keyword>
<dbReference type="SUPFAM" id="SSF51735">
    <property type="entry name" value="NAD(P)-binding Rossmann-fold domains"/>
    <property type="match status" value="1"/>
</dbReference>
<dbReference type="SMR" id="A0A1B6Q2N6"/>
<dbReference type="CDD" id="cd08958">
    <property type="entry name" value="FR_SDR_e"/>
    <property type="match status" value="1"/>
</dbReference>
<dbReference type="PANTHER" id="PTHR10366">
    <property type="entry name" value="NAD DEPENDENT EPIMERASE/DEHYDRATASE"/>
    <property type="match status" value="1"/>
</dbReference>
<evidence type="ECO:0000256" key="1">
    <source>
        <dbReference type="ARBA" id="ARBA00023002"/>
    </source>
</evidence>
<protein>
    <recommendedName>
        <fullName evidence="2">NAD-dependent epimerase/dehydratase domain-containing protein</fullName>
    </recommendedName>
</protein>
<sequence length="327" mass="36398">MVEAAAEQLVCVTGAGGFIGSWLVKELLQRGYAVRGTARDPEDSKNSHLRALDGAQERLSLYHADVLDYMSLRRAFSLCDGVFHVASPISNDPDLVPVAIEGTKNVMNAAADMGVQRVVFTSSYGAVHMNPNRNPDRTVDESCWSDLDFCKQTQNWYCYAKTVAEKTAMEEASKRGIQLLIVVPSVTIGRMLQPTLNLTLSAVATYMNGTKKAYSNAVGAYVDVRDVALAHIFVYEDLSTHGRYLCIGDMLHQSEFLQMMRELFPQYPITTKCKDENKPMIKPYKFSTQRLVALGMKFTPLKESLYNTVVSLQENGHIPLLLHKSSL</sequence>
<dbReference type="STRING" id="4558.A0A1B6Q2N6"/>
<feature type="domain" description="NAD-dependent epimerase/dehydratase" evidence="2">
    <location>
        <begin position="10"/>
        <end position="239"/>
    </location>
</feature>
<organism evidence="3 4">
    <name type="scientific">Sorghum bicolor</name>
    <name type="common">Sorghum</name>
    <name type="synonym">Sorghum vulgare</name>
    <dbReference type="NCBI Taxonomy" id="4558"/>
    <lineage>
        <taxon>Eukaryota</taxon>
        <taxon>Viridiplantae</taxon>
        <taxon>Streptophyta</taxon>
        <taxon>Embryophyta</taxon>
        <taxon>Tracheophyta</taxon>
        <taxon>Spermatophyta</taxon>
        <taxon>Magnoliopsida</taxon>
        <taxon>Liliopsida</taxon>
        <taxon>Poales</taxon>
        <taxon>Poaceae</taxon>
        <taxon>PACMAD clade</taxon>
        <taxon>Panicoideae</taxon>
        <taxon>Andropogonodae</taxon>
        <taxon>Andropogoneae</taxon>
        <taxon>Sorghinae</taxon>
        <taxon>Sorghum</taxon>
    </lineage>
</organism>
<dbReference type="OMA" id="CENDSTP"/>
<dbReference type="AlphaFoldDB" id="A0A1B6Q2N6"/>
<gene>
    <name evidence="3" type="ORF">SORBI_3003G116800</name>
</gene>
<dbReference type="InParanoid" id="A0A1B6Q2N6"/>
<dbReference type="GO" id="GO:0016616">
    <property type="term" value="F:oxidoreductase activity, acting on the CH-OH group of donors, NAD or NADP as acceptor"/>
    <property type="evidence" value="ECO:0000318"/>
    <property type="project" value="GO_Central"/>
</dbReference>